<evidence type="ECO:0000313" key="1">
    <source>
        <dbReference type="EMBL" id="KAJ5087638.1"/>
    </source>
</evidence>
<gene>
    <name evidence="1" type="ORF">N7456_011254</name>
</gene>
<proteinExistence type="predicted"/>
<accession>A0A9W9ETF0</accession>
<reference evidence="1" key="2">
    <citation type="journal article" date="2023" name="IMA Fungus">
        <title>Comparative genomic study of the Penicillium genus elucidates a diverse pangenome and 15 lateral gene transfer events.</title>
        <authorList>
            <person name="Petersen C."/>
            <person name="Sorensen T."/>
            <person name="Nielsen M.R."/>
            <person name="Sondergaard T.E."/>
            <person name="Sorensen J.L."/>
            <person name="Fitzpatrick D.A."/>
            <person name="Frisvad J.C."/>
            <person name="Nielsen K.L."/>
        </authorList>
    </citation>
    <scope>NUCLEOTIDE SEQUENCE</scope>
    <source>
        <strain evidence="1">IBT 30069</strain>
    </source>
</reference>
<comment type="caution">
    <text evidence="1">The sequence shown here is derived from an EMBL/GenBank/DDBJ whole genome shotgun (WGS) entry which is preliminary data.</text>
</comment>
<sequence length="655" mass="73271">MEEGPINPAEAPISCSTSRGSSWELAYASPVRGSGDRKRRFRGCSDDKGLMTRDGFHREDLRVGGPYLCSVPTRTILISRGHPNFGIMDRQTIEGVEFSEAIKEILMKWGTDFHNFDIVGRQSIFNPENKPILTLLIYDNGGNARGCWLSCTRDLRKLLFARKLDHISVEIAHNWAFTCPETWPVLREDEVFKKWDTILAILLKRLNLDGLRMISCLRRGRSSRLQDCIPTVVIIVMPGLQLHWKSMREIVVRILDEHDLGTVAVEITRDVIESRGLENESKRGVSAKILLNSARRMTHPGQSIASSMELEISGTLTGFLQLLSAHSNERQTWHTVALTCFNAIVPPSEQVPEKDKAALAEWQSKGISGTTAKGLHSKLLRVDHPAKVSKAEEASKIKELLWKAKAHPLYEVGREMEREGTLATLTETSRKAYCNTNRQVSKCESNLMALEQVFSGNEFLGTVVLASGLKLKDIYTLKGEKYPTKLEWALISPNEHAESPDYRKVSNEILQDCFVDTEADAAQLADLHMELVIIYGSRSGMSLGMVNTLKTANIEARLQEGQVQTVVTIENTIVGASNGHDTSVSFPPFWVHGDSGAIIVAYRTSAVVGMLFSGMRYNSISYFTRVDDLFADIKEVSGAKDVRFFAKRRQRKESN</sequence>
<protein>
    <submittedName>
        <fullName evidence="1">Uncharacterized protein</fullName>
    </submittedName>
</protein>
<dbReference type="EMBL" id="JAPQKH010000007">
    <property type="protein sequence ID" value="KAJ5087638.1"/>
    <property type="molecule type" value="Genomic_DNA"/>
</dbReference>
<keyword evidence="2" id="KW-1185">Reference proteome</keyword>
<evidence type="ECO:0000313" key="2">
    <source>
        <dbReference type="Proteomes" id="UP001149165"/>
    </source>
</evidence>
<organism evidence="1 2">
    <name type="scientific">Penicillium angulare</name>
    <dbReference type="NCBI Taxonomy" id="116970"/>
    <lineage>
        <taxon>Eukaryota</taxon>
        <taxon>Fungi</taxon>
        <taxon>Dikarya</taxon>
        <taxon>Ascomycota</taxon>
        <taxon>Pezizomycotina</taxon>
        <taxon>Eurotiomycetes</taxon>
        <taxon>Eurotiomycetidae</taxon>
        <taxon>Eurotiales</taxon>
        <taxon>Aspergillaceae</taxon>
        <taxon>Penicillium</taxon>
    </lineage>
</organism>
<name>A0A9W9ETF0_9EURO</name>
<dbReference type="OrthoDB" id="5424209at2759"/>
<reference evidence="1" key="1">
    <citation type="submission" date="2022-11" db="EMBL/GenBank/DDBJ databases">
        <authorList>
            <person name="Petersen C."/>
        </authorList>
    </citation>
    <scope>NUCLEOTIDE SEQUENCE</scope>
    <source>
        <strain evidence="1">IBT 30069</strain>
    </source>
</reference>
<dbReference type="AlphaFoldDB" id="A0A9W9ETF0"/>
<dbReference type="Proteomes" id="UP001149165">
    <property type="component" value="Unassembled WGS sequence"/>
</dbReference>